<dbReference type="PANTHER" id="PTHR11679">
    <property type="entry name" value="VESICLE PROTEIN SORTING-ASSOCIATED"/>
    <property type="match status" value="1"/>
</dbReference>
<dbReference type="Pfam" id="PF00995">
    <property type="entry name" value="Sec1"/>
    <property type="match status" value="1"/>
</dbReference>
<dbReference type="GO" id="GO:0016192">
    <property type="term" value="P:vesicle-mediated transport"/>
    <property type="evidence" value="ECO:0007669"/>
    <property type="project" value="InterPro"/>
</dbReference>
<comment type="caution">
    <text evidence="2">The sequence shown here is derived from an EMBL/GenBank/DDBJ whole genome shotgun (WGS) entry which is preliminary data.</text>
</comment>
<evidence type="ECO:0000313" key="3">
    <source>
        <dbReference type="Proteomes" id="UP001141552"/>
    </source>
</evidence>
<reference evidence="2" key="1">
    <citation type="submission" date="2022-02" db="EMBL/GenBank/DDBJ databases">
        <authorList>
            <person name="Henning P.M."/>
            <person name="McCubbin A.G."/>
            <person name="Shore J.S."/>
        </authorList>
    </citation>
    <scope>NUCLEOTIDE SEQUENCE</scope>
    <source>
        <strain evidence="2">F60SS</strain>
        <tissue evidence="2">Leaves</tissue>
    </source>
</reference>
<dbReference type="AlphaFoldDB" id="A0A9Q0GJA3"/>
<keyword evidence="3" id="KW-1185">Reference proteome</keyword>
<proteinExistence type="inferred from homology"/>
<dbReference type="EMBL" id="JAKUCV010000127">
    <property type="protein sequence ID" value="KAJ4851110.1"/>
    <property type="molecule type" value="Genomic_DNA"/>
</dbReference>
<protein>
    <submittedName>
        <fullName evidence="2">Uncharacterized protein</fullName>
    </submittedName>
</protein>
<dbReference type="InterPro" id="IPR027482">
    <property type="entry name" value="Sec1-like_dom2"/>
</dbReference>
<dbReference type="Proteomes" id="UP001141552">
    <property type="component" value="Unassembled WGS sequence"/>
</dbReference>
<dbReference type="InterPro" id="IPR036045">
    <property type="entry name" value="Sec1-like_sf"/>
</dbReference>
<organism evidence="2 3">
    <name type="scientific">Turnera subulata</name>
    <dbReference type="NCBI Taxonomy" id="218843"/>
    <lineage>
        <taxon>Eukaryota</taxon>
        <taxon>Viridiplantae</taxon>
        <taxon>Streptophyta</taxon>
        <taxon>Embryophyta</taxon>
        <taxon>Tracheophyta</taxon>
        <taxon>Spermatophyta</taxon>
        <taxon>Magnoliopsida</taxon>
        <taxon>eudicotyledons</taxon>
        <taxon>Gunneridae</taxon>
        <taxon>Pentapetalae</taxon>
        <taxon>rosids</taxon>
        <taxon>fabids</taxon>
        <taxon>Malpighiales</taxon>
        <taxon>Passifloraceae</taxon>
        <taxon>Turnera</taxon>
    </lineage>
</organism>
<evidence type="ECO:0000256" key="1">
    <source>
        <dbReference type="ARBA" id="ARBA00009884"/>
    </source>
</evidence>
<evidence type="ECO:0000313" key="2">
    <source>
        <dbReference type="EMBL" id="KAJ4851110.1"/>
    </source>
</evidence>
<dbReference type="Gene3D" id="3.90.830.10">
    <property type="entry name" value="Syntaxin Binding Protein 1, Chain A, domain 2"/>
    <property type="match status" value="1"/>
</dbReference>
<dbReference type="Gene3D" id="3.40.50.1910">
    <property type="match status" value="1"/>
</dbReference>
<sequence length="480" mass="54932">MQELPFVCNRAAKFSDAATVTTYPDLIPTKLAAREWNYLVKYKTTLPDFLQTETCELLIPDRSVDQIAPVIHESFYDAICLDLLDLDGNKFVNEVRFHTSLINLNNYVGKVYSAIEYSRFQVTIVVRLIKRKRFWKSMILSGLSFAMHIYIADVSERLHEKMPEFSGKNSDAKVQCKSPFNFGKIDLKASFTDLEWLLGREGGDDLSARDLQDMVRQIQQYTELSDKLSLHKAHTALHLDRPFCLNKFARKFHGAHLLQRTFMMKSKNLGLKEIGQLEQDLAYGDAGAEDLIKILNQELAKLHAGDRQAVSTMKLLGRSVDNQKSSSKTFSFKFGNGKKRVLSGRIAVKKNGSYHALPYSRVRFVAIHLEEYLHAVVFMCWNSFKNLSKGGLSKNEYPFVNNIIRVELPKGKVVPFTQYIFWKLMTCKNIYCQLRACYKLTSKLGREVILGSSGLDDPKQFITKLKPLSVREIPLEDLQI</sequence>
<dbReference type="OrthoDB" id="2228at2759"/>
<dbReference type="InterPro" id="IPR001619">
    <property type="entry name" value="Sec1-like"/>
</dbReference>
<reference evidence="2" key="2">
    <citation type="journal article" date="2023" name="Plants (Basel)">
        <title>Annotation of the Turnera subulata (Passifloraceae) Draft Genome Reveals the S-Locus Evolved after the Divergence of Turneroideae from Passifloroideae in a Stepwise Manner.</title>
        <authorList>
            <person name="Henning P.M."/>
            <person name="Roalson E.H."/>
            <person name="Mir W."/>
            <person name="McCubbin A.G."/>
            <person name="Shore J.S."/>
        </authorList>
    </citation>
    <scope>NUCLEOTIDE SEQUENCE</scope>
    <source>
        <strain evidence="2">F60SS</strain>
    </source>
</reference>
<dbReference type="SUPFAM" id="SSF56815">
    <property type="entry name" value="Sec1/munc18-like (SM) proteins"/>
    <property type="match status" value="1"/>
</dbReference>
<gene>
    <name evidence="2" type="ORF">Tsubulata_022082</name>
</gene>
<dbReference type="InterPro" id="IPR043127">
    <property type="entry name" value="Sec-1-like_dom3a"/>
</dbReference>
<name>A0A9Q0GJA3_9ROSI</name>
<accession>A0A9Q0GJA3</accession>
<comment type="similarity">
    <text evidence="1">Belongs to the STXBP/unc-18/SEC1 family.</text>
</comment>